<proteinExistence type="inferred from homology"/>
<dbReference type="InterPro" id="IPR012338">
    <property type="entry name" value="Beta-lactam/transpept-like"/>
</dbReference>
<evidence type="ECO:0000256" key="2">
    <source>
        <dbReference type="ARBA" id="ARBA00022475"/>
    </source>
</evidence>
<dbReference type="Pfam" id="PF00905">
    <property type="entry name" value="Transpeptidase"/>
    <property type="match status" value="1"/>
</dbReference>
<dbReference type="HAMAP" id="MF_02080">
    <property type="entry name" value="FtsI_transpept"/>
    <property type="match status" value="1"/>
</dbReference>
<comment type="catalytic activity">
    <reaction evidence="16">
        <text>Preferential cleavage: (Ac)2-L-Lys-D-Ala-|-D-Ala. Also transpeptidation of peptidyl-alanyl moieties that are N-acyl substituents of D-alanine.</text>
        <dbReference type="EC" id="3.4.16.4"/>
    </reaction>
</comment>
<keyword evidence="13 16" id="KW-0717">Septation</keyword>
<evidence type="ECO:0000256" key="1">
    <source>
        <dbReference type="ARBA" id="ARBA00004370"/>
    </source>
</evidence>
<dbReference type="EC" id="3.4.16.4" evidence="16"/>
<keyword evidence="8 16" id="KW-0378">Hydrolase</keyword>
<keyword evidence="4 16" id="KW-0132">Cell division</keyword>
<dbReference type="Gene3D" id="3.30.450.330">
    <property type="match status" value="1"/>
</dbReference>
<comment type="similarity">
    <text evidence="16">Belongs to the transpeptidase family. FtsI subfamily.</text>
</comment>
<dbReference type="InterPro" id="IPR037532">
    <property type="entry name" value="FtsI_transpept"/>
</dbReference>
<dbReference type="InterPro" id="IPR050515">
    <property type="entry name" value="Beta-lactam/transpept"/>
</dbReference>
<keyword evidence="3 16" id="KW-0997">Cell inner membrane</keyword>
<evidence type="ECO:0000256" key="3">
    <source>
        <dbReference type="ARBA" id="ARBA00022519"/>
    </source>
</evidence>
<evidence type="ECO:0000313" key="19">
    <source>
        <dbReference type="EMBL" id="QSI79271.1"/>
    </source>
</evidence>
<evidence type="ECO:0000256" key="4">
    <source>
        <dbReference type="ARBA" id="ARBA00022618"/>
    </source>
</evidence>
<keyword evidence="15 16" id="KW-0961">Cell wall biogenesis/degradation</keyword>
<keyword evidence="9 16" id="KW-0133">Cell shape</keyword>
<evidence type="ECO:0000259" key="17">
    <source>
        <dbReference type="Pfam" id="PF00905"/>
    </source>
</evidence>
<evidence type="ECO:0000256" key="16">
    <source>
        <dbReference type="HAMAP-Rule" id="MF_02080"/>
    </source>
</evidence>
<keyword evidence="14 16" id="KW-0131">Cell cycle</keyword>
<evidence type="ECO:0000256" key="9">
    <source>
        <dbReference type="ARBA" id="ARBA00022960"/>
    </source>
</evidence>
<keyword evidence="7 16" id="KW-0812">Transmembrane</keyword>
<keyword evidence="6 16" id="KW-0645">Protease</keyword>
<keyword evidence="12 16" id="KW-0472">Membrane</keyword>
<dbReference type="Pfam" id="PF03717">
    <property type="entry name" value="PBP_dimer"/>
    <property type="match status" value="1"/>
</dbReference>
<evidence type="ECO:0000256" key="10">
    <source>
        <dbReference type="ARBA" id="ARBA00022984"/>
    </source>
</evidence>
<accession>A0ABX7MC27</accession>
<name>A0ABX7MC27_9RHOO</name>
<reference evidence="19 20" key="1">
    <citation type="submission" date="2021-02" db="EMBL/GenBank/DDBJ databases">
        <title>Niveibacterium changnyeongensis HC41.</title>
        <authorList>
            <person name="Kang M."/>
        </authorList>
    </citation>
    <scope>NUCLEOTIDE SEQUENCE [LARGE SCALE GENOMIC DNA]</scope>
    <source>
        <strain evidence="19 20">HC41</strain>
    </source>
</reference>
<comment type="subcellular location">
    <subcellularLocation>
        <location evidence="1">Membrane</location>
    </subcellularLocation>
</comment>
<dbReference type="EMBL" id="CP071060">
    <property type="protein sequence ID" value="QSI79271.1"/>
    <property type="molecule type" value="Genomic_DNA"/>
</dbReference>
<keyword evidence="11 16" id="KW-1133">Transmembrane helix</keyword>
<keyword evidence="10 16" id="KW-0573">Peptidoglycan synthesis</keyword>
<dbReference type="Gene3D" id="3.90.1310.10">
    <property type="entry name" value="Penicillin-binding protein 2a (Domain 2)"/>
    <property type="match status" value="1"/>
</dbReference>
<evidence type="ECO:0000259" key="18">
    <source>
        <dbReference type="Pfam" id="PF03717"/>
    </source>
</evidence>
<evidence type="ECO:0000256" key="6">
    <source>
        <dbReference type="ARBA" id="ARBA00022670"/>
    </source>
</evidence>
<sequence length="555" mass="59937">MLLSASVALVCRAVWLQGVKTDFLQAKGESRYARVIELPADRGKIVDRHGDVLAVSTPVRSVWAIPDDVTLTPAQSRELARMLGMDASELNRKLASEKEFVYLKRQVPPELADRIAALNLPGIHEQNEFRRFYPTGEVAAHVVGFTDVDDKGQEGIELAFQKDLVGQAGSRRVIKDRRGHIVEDVESIKKPREGADVVLALDSKIQYLAYSALKQAVTVNKAKAGSAVVIDVKTGEILALVNNPTYNPNNRVRLSGAQLRNRALTDTFEPGSTMKPFTAALALDKGKFRFDTIINCAPGRMTIGSATISDAHPHGALTVAQVIQKSSNIGSAKMALSMPPEEMWQMFDSLGFGSQLKLGFPGEAPGRLRPARIWRPIEQATMSYGHGISVNLMQIAQAYLVFARQGDLIPLSLTRVDTPPLHGKPVFSEQTAREVRAMLESVTQPGGTATLAQVPGYRVGGKTGTAMKIEGGVYANKYVSSFVGLGPISNPRLVVAVMIDEPTGGKHYGGEVAAPVFSEVMAGSLRALGVPPDAPLRPMQVAQTQRTDADVKEGM</sequence>
<dbReference type="InterPro" id="IPR001460">
    <property type="entry name" value="PCN-bd_Tpept"/>
</dbReference>
<organism evidence="19 20">
    <name type="scientific">Niveibacterium microcysteis</name>
    <dbReference type="NCBI Taxonomy" id="2811415"/>
    <lineage>
        <taxon>Bacteria</taxon>
        <taxon>Pseudomonadati</taxon>
        <taxon>Pseudomonadota</taxon>
        <taxon>Betaproteobacteria</taxon>
        <taxon>Rhodocyclales</taxon>
        <taxon>Rhodocyclaceae</taxon>
        <taxon>Niveibacterium</taxon>
    </lineage>
</organism>
<comment type="function">
    <text evidence="16">Catalyzes cross-linking of the peptidoglycan cell wall at the division septum.</text>
</comment>
<dbReference type="InterPro" id="IPR036138">
    <property type="entry name" value="PBP_dimer_sf"/>
</dbReference>
<gene>
    <name evidence="16" type="primary">ftsI</name>
    <name evidence="19" type="ORF">JY500_16745</name>
</gene>
<evidence type="ECO:0000256" key="13">
    <source>
        <dbReference type="ARBA" id="ARBA00023210"/>
    </source>
</evidence>
<feature type="domain" description="Penicillin-binding protein transpeptidase" evidence="17">
    <location>
        <begin position="225"/>
        <end position="521"/>
    </location>
</feature>
<evidence type="ECO:0000256" key="11">
    <source>
        <dbReference type="ARBA" id="ARBA00022989"/>
    </source>
</evidence>
<feature type="domain" description="Penicillin-binding protein dimerisation" evidence="18">
    <location>
        <begin position="38"/>
        <end position="184"/>
    </location>
</feature>
<keyword evidence="5 16" id="KW-0121">Carboxypeptidase</keyword>
<dbReference type="SUPFAM" id="SSF56601">
    <property type="entry name" value="beta-lactamase/transpeptidase-like"/>
    <property type="match status" value="1"/>
</dbReference>
<evidence type="ECO:0000256" key="8">
    <source>
        <dbReference type="ARBA" id="ARBA00022801"/>
    </source>
</evidence>
<keyword evidence="20" id="KW-1185">Reference proteome</keyword>
<feature type="active site" description="Acyl-ester intermediate" evidence="16">
    <location>
        <position position="272"/>
    </location>
</feature>
<comment type="pathway">
    <text evidence="16">Cell wall biogenesis; peptidoglycan biosynthesis.</text>
</comment>
<dbReference type="InterPro" id="IPR005311">
    <property type="entry name" value="PBP_dimer"/>
</dbReference>
<evidence type="ECO:0000256" key="14">
    <source>
        <dbReference type="ARBA" id="ARBA00023306"/>
    </source>
</evidence>
<evidence type="ECO:0000256" key="7">
    <source>
        <dbReference type="ARBA" id="ARBA00022692"/>
    </source>
</evidence>
<dbReference type="Proteomes" id="UP000663570">
    <property type="component" value="Chromosome"/>
</dbReference>
<dbReference type="Gene3D" id="3.40.710.10">
    <property type="entry name" value="DD-peptidase/beta-lactamase superfamily"/>
    <property type="match status" value="1"/>
</dbReference>
<dbReference type="PANTHER" id="PTHR30627:SF1">
    <property type="entry name" value="PEPTIDOGLYCAN D,D-TRANSPEPTIDASE FTSI"/>
    <property type="match status" value="1"/>
</dbReference>
<protein>
    <recommendedName>
        <fullName evidence="16">Peptidoglycan D,D-transpeptidase FtsI</fullName>
        <ecNumber evidence="16">3.4.16.4</ecNumber>
    </recommendedName>
    <alternativeName>
        <fullName evidence="16">Penicillin-binding protein 3</fullName>
        <shortName evidence="16">PBP-3</shortName>
    </alternativeName>
</protein>
<evidence type="ECO:0000313" key="20">
    <source>
        <dbReference type="Proteomes" id="UP000663570"/>
    </source>
</evidence>
<evidence type="ECO:0000256" key="15">
    <source>
        <dbReference type="ARBA" id="ARBA00023316"/>
    </source>
</evidence>
<dbReference type="PANTHER" id="PTHR30627">
    <property type="entry name" value="PEPTIDOGLYCAN D,D-TRANSPEPTIDASE"/>
    <property type="match status" value="1"/>
</dbReference>
<dbReference type="SUPFAM" id="SSF56519">
    <property type="entry name" value="Penicillin binding protein dimerisation domain"/>
    <property type="match status" value="1"/>
</dbReference>
<keyword evidence="2 16" id="KW-1003">Cell membrane</keyword>
<evidence type="ECO:0000256" key="12">
    <source>
        <dbReference type="ARBA" id="ARBA00023136"/>
    </source>
</evidence>
<evidence type="ECO:0000256" key="5">
    <source>
        <dbReference type="ARBA" id="ARBA00022645"/>
    </source>
</evidence>